<dbReference type="GO" id="GO:0032543">
    <property type="term" value="P:mitochondrial translation"/>
    <property type="evidence" value="ECO:0007669"/>
    <property type="project" value="TreeGrafter"/>
</dbReference>
<dbReference type="OrthoDB" id="10052321at2759"/>
<gene>
    <name evidence="1" type="ORF">BCR44DRAFT_45390</name>
</gene>
<dbReference type="PANTHER" id="PTHR28158:SF1">
    <property type="entry name" value="SMALL RIBOSOMAL SUBUNIT PROTEIN MS45"/>
    <property type="match status" value="1"/>
</dbReference>
<dbReference type="InterPro" id="IPR021036">
    <property type="entry name" value="Ribosomal_mS45"/>
</dbReference>
<dbReference type="Pfam" id="PF12298">
    <property type="entry name" value="Bot1p"/>
    <property type="match status" value="1"/>
</dbReference>
<dbReference type="PANTHER" id="PTHR28158">
    <property type="entry name" value="37S RIBOSOMAL PROTEIN S35, MITOCHONDRIAL"/>
    <property type="match status" value="1"/>
</dbReference>
<dbReference type="GO" id="GO:0003735">
    <property type="term" value="F:structural constituent of ribosome"/>
    <property type="evidence" value="ECO:0007669"/>
    <property type="project" value="TreeGrafter"/>
</dbReference>
<accession>A0A1Y2HC83</accession>
<evidence type="ECO:0000313" key="2">
    <source>
        <dbReference type="Proteomes" id="UP000193411"/>
    </source>
</evidence>
<dbReference type="EMBL" id="MCFL01000050">
    <property type="protein sequence ID" value="ORZ32188.1"/>
    <property type="molecule type" value="Genomic_DNA"/>
</dbReference>
<sequence>MIRPSPSSSSAPAAAAAAIGALAIRRSLLHTSRPMLLATATAADVESSATTGRSRSGKKLNRVQAWLASEGKVFQQVHTGGSNYVSRRGDQPFPMNPLFRPVPPLADRVRNDIFTQATQAGGKSVAELAASFRLSEARIKAIIKLKQHERTLVQEQGFQLQHAFREGMERMLGSLTRRPGGLDVAYVKPIRADPPYLLALDEDAVFEKEDALRMLKAGSAHGTDSAAERKAFKEKSKKKEPVVFVKETKRGKMVFNLNADVTQGHVKRVYKTELKSY</sequence>
<comment type="caution">
    <text evidence="1">The sequence shown here is derived from an EMBL/GenBank/DDBJ whole genome shotgun (WGS) entry which is preliminary data.</text>
</comment>
<evidence type="ECO:0000313" key="1">
    <source>
        <dbReference type="EMBL" id="ORZ32188.1"/>
    </source>
</evidence>
<name>A0A1Y2HC83_9FUNG</name>
<proteinExistence type="predicted"/>
<keyword evidence="2" id="KW-1185">Reference proteome</keyword>
<protein>
    <submittedName>
        <fullName evidence="1">Eukaryotic mitochondrial regulator protein-domain-containing protein</fullName>
    </submittedName>
</protein>
<dbReference type="AlphaFoldDB" id="A0A1Y2HC83"/>
<reference evidence="1 2" key="1">
    <citation type="submission" date="2016-07" db="EMBL/GenBank/DDBJ databases">
        <title>Pervasive Adenine N6-methylation of Active Genes in Fungi.</title>
        <authorList>
            <consortium name="DOE Joint Genome Institute"/>
            <person name="Mondo S.J."/>
            <person name="Dannebaum R.O."/>
            <person name="Kuo R.C."/>
            <person name="Labutti K."/>
            <person name="Haridas S."/>
            <person name="Kuo A."/>
            <person name="Salamov A."/>
            <person name="Ahrendt S.R."/>
            <person name="Lipzen A."/>
            <person name="Sullivan W."/>
            <person name="Andreopoulos W.B."/>
            <person name="Clum A."/>
            <person name="Lindquist E."/>
            <person name="Daum C."/>
            <person name="Ramamoorthy G.K."/>
            <person name="Gryganskyi A."/>
            <person name="Culley D."/>
            <person name="Magnuson J.K."/>
            <person name="James T.Y."/>
            <person name="O'Malley M.A."/>
            <person name="Stajich J.E."/>
            <person name="Spatafora J.W."/>
            <person name="Visel A."/>
            <person name="Grigoriev I.V."/>
        </authorList>
    </citation>
    <scope>NUCLEOTIDE SEQUENCE [LARGE SCALE GENOMIC DNA]</scope>
    <source>
        <strain evidence="1 2">PL171</strain>
    </source>
</reference>
<dbReference type="GO" id="GO:0005763">
    <property type="term" value="C:mitochondrial small ribosomal subunit"/>
    <property type="evidence" value="ECO:0007669"/>
    <property type="project" value="TreeGrafter"/>
</dbReference>
<dbReference type="Proteomes" id="UP000193411">
    <property type="component" value="Unassembled WGS sequence"/>
</dbReference>
<organism evidence="1 2">
    <name type="scientific">Catenaria anguillulae PL171</name>
    <dbReference type="NCBI Taxonomy" id="765915"/>
    <lineage>
        <taxon>Eukaryota</taxon>
        <taxon>Fungi</taxon>
        <taxon>Fungi incertae sedis</taxon>
        <taxon>Blastocladiomycota</taxon>
        <taxon>Blastocladiomycetes</taxon>
        <taxon>Blastocladiales</taxon>
        <taxon>Catenariaceae</taxon>
        <taxon>Catenaria</taxon>
    </lineage>
</organism>